<dbReference type="Pfam" id="PF00356">
    <property type="entry name" value="LacI"/>
    <property type="match status" value="1"/>
</dbReference>
<dbReference type="InterPro" id="IPR010982">
    <property type="entry name" value="Lambda_DNA-bd_dom_sf"/>
</dbReference>
<dbReference type="Gene3D" id="3.40.50.2300">
    <property type="match status" value="2"/>
</dbReference>
<dbReference type="GO" id="GO:0003700">
    <property type="term" value="F:DNA-binding transcription factor activity"/>
    <property type="evidence" value="ECO:0007669"/>
    <property type="project" value="TreeGrafter"/>
</dbReference>
<keyword evidence="3" id="KW-0804">Transcription</keyword>
<evidence type="ECO:0000313" key="5">
    <source>
        <dbReference type="EMBL" id="MST99335.1"/>
    </source>
</evidence>
<dbReference type="CDD" id="cd01392">
    <property type="entry name" value="HTH_LacI"/>
    <property type="match status" value="1"/>
</dbReference>
<dbReference type="Gene3D" id="1.10.260.40">
    <property type="entry name" value="lambda repressor-like DNA-binding domains"/>
    <property type="match status" value="1"/>
</dbReference>
<comment type="caution">
    <text evidence="5">The sequence shown here is derived from an EMBL/GenBank/DDBJ whole genome shotgun (WGS) entry which is preliminary data.</text>
</comment>
<keyword evidence="1" id="KW-0805">Transcription regulation</keyword>
<dbReference type="AlphaFoldDB" id="A0A844G8X3"/>
<dbReference type="GO" id="GO:0000976">
    <property type="term" value="F:transcription cis-regulatory region binding"/>
    <property type="evidence" value="ECO:0007669"/>
    <property type="project" value="TreeGrafter"/>
</dbReference>
<protein>
    <submittedName>
        <fullName evidence="5">LacI family transcriptional regulator</fullName>
    </submittedName>
</protein>
<sequence>MARHKKEINIKLVAEEAGVSLATVSRVINNRTDVSEAMRRKVSAVVEKFNFAPTKGSERRINIGVIVVMDTSLVNEYISQVLDGVADYSDGGLLDVTVIFYRITPDAKPLLQLIRERRCDAVVLFPPERVTDQLPQLIESEIPVMLVNGSTNAPKMGFLNNESYTGAVKAMEYLAECGHTKIGFLCNALENSENHQQRLQGYLDVMAKISPDRKSGWIIPHQPTPETTEAGYNQCTQLLLTCPEITAVFCTNDEMAVGAVKACWDANLRVPEDISIIGFDDIPYGRYLHPALTTVRQPLTEFGYRAVKYLDELLKNQRAGLPCETLDTKLIVRDSVMNITGEKKQ</sequence>
<accession>A0A844G8X3</accession>
<dbReference type="SUPFAM" id="SSF47413">
    <property type="entry name" value="lambda repressor-like DNA-binding domains"/>
    <property type="match status" value="1"/>
</dbReference>
<keyword evidence="2" id="KW-0238">DNA-binding</keyword>
<dbReference type="SUPFAM" id="SSF53822">
    <property type="entry name" value="Periplasmic binding protein-like I"/>
    <property type="match status" value="1"/>
</dbReference>
<evidence type="ECO:0000256" key="1">
    <source>
        <dbReference type="ARBA" id="ARBA00023015"/>
    </source>
</evidence>
<dbReference type="PROSITE" id="PS50932">
    <property type="entry name" value="HTH_LACI_2"/>
    <property type="match status" value="1"/>
</dbReference>
<gene>
    <name evidence="5" type="ORF">FYJ85_20115</name>
</gene>
<dbReference type="SMART" id="SM00354">
    <property type="entry name" value="HTH_LACI"/>
    <property type="match status" value="1"/>
</dbReference>
<proteinExistence type="predicted"/>
<evidence type="ECO:0000313" key="6">
    <source>
        <dbReference type="Proteomes" id="UP000435649"/>
    </source>
</evidence>
<organism evidence="5 6">
    <name type="scientific">Victivallis lenta</name>
    <dbReference type="NCBI Taxonomy" id="2606640"/>
    <lineage>
        <taxon>Bacteria</taxon>
        <taxon>Pseudomonadati</taxon>
        <taxon>Lentisphaerota</taxon>
        <taxon>Lentisphaeria</taxon>
        <taxon>Victivallales</taxon>
        <taxon>Victivallaceae</taxon>
        <taxon>Victivallis</taxon>
    </lineage>
</organism>
<dbReference type="Proteomes" id="UP000435649">
    <property type="component" value="Unassembled WGS sequence"/>
</dbReference>
<dbReference type="InterPro" id="IPR028082">
    <property type="entry name" value="Peripla_BP_I"/>
</dbReference>
<keyword evidence="6" id="KW-1185">Reference proteome</keyword>
<evidence type="ECO:0000256" key="2">
    <source>
        <dbReference type="ARBA" id="ARBA00023125"/>
    </source>
</evidence>
<name>A0A844G8X3_9BACT</name>
<reference evidence="5 6" key="1">
    <citation type="submission" date="2019-08" db="EMBL/GenBank/DDBJ databases">
        <title>In-depth cultivation of the pig gut microbiome towards novel bacterial diversity and tailored functional studies.</title>
        <authorList>
            <person name="Wylensek D."/>
            <person name="Hitch T.C.A."/>
            <person name="Clavel T."/>
        </authorList>
    </citation>
    <scope>NUCLEOTIDE SEQUENCE [LARGE SCALE GENOMIC DNA]</scope>
    <source>
        <strain evidence="5 6">BBE-744-WT-12</strain>
    </source>
</reference>
<dbReference type="CDD" id="cd06267">
    <property type="entry name" value="PBP1_LacI_sugar_binding-like"/>
    <property type="match status" value="1"/>
</dbReference>
<dbReference type="PANTHER" id="PTHR30146">
    <property type="entry name" value="LACI-RELATED TRANSCRIPTIONAL REPRESSOR"/>
    <property type="match status" value="1"/>
</dbReference>
<feature type="domain" description="HTH lacI-type" evidence="4">
    <location>
        <begin position="8"/>
        <end position="53"/>
    </location>
</feature>
<dbReference type="PANTHER" id="PTHR30146:SF109">
    <property type="entry name" value="HTH-TYPE TRANSCRIPTIONAL REGULATOR GALS"/>
    <property type="match status" value="1"/>
</dbReference>
<dbReference type="InterPro" id="IPR000843">
    <property type="entry name" value="HTH_LacI"/>
</dbReference>
<dbReference type="RefSeq" id="WP_106051623.1">
    <property type="nucleotide sequence ID" value="NZ_CALXOB010000015.1"/>
</dbReference>
<evidence type="ECO:0000259" key="4">
    <source>
        <dbReference type="PROSITE" id="PS50932"/>
    </source>
</evidence>
<dbReference type="InterPro" id="IPR046335">
    <property type="entry name" value="LacI/GalR-like_sensor"/>
</dbReference>
<dbReference type="Pfam" id="PF13377">
    <property type="entry name" value="Peripla_BP_3"/>
    <property type="match status" value="1"/>
</dbReference>
<dbReference type="EMBL" id="VUNS01000034">
    <property type="protein sequence ID" value="MST99335.1"/>
    <property type="molecule type" value="Genomic_DNA"/>
</dbReference>
<evidence type="ECO:0000256" key="3">
    <source>
        <dbReference type="ARBA" id="ARBA00023163"/>
    </source>
</evidence>